<gene>
    <name evidence="1" type="ORF">ECE50_003085</name>
</gene>
<dbReference type="CDD" id="cd06587">
    <property type="entry name" value="VOC"/>
    <property type="match status" value="1"/>
</dbReference>
<protein>
    <submittedName>
        <fullName evidence="1">VOC family protein</fullName>
    </submittedName>
</protein>
<dbReference type="Pfam" id="PF00903">
    <property type="entry name" value="Glyoxalase"/>
    <property type="match status" value="1"/>
</dbReference>
<accession>A0A3S1CRK6</accession>
<proteinExistence type="predicted"/>
<dbReference type="InterPro" id="IPR029068">
    <property type="entry name" value="Glyas_Bleomycin-R_OHBP_Dase"/>
</dbReference>
<dbReference type="Gene3D" id="3.10.180.10">
    <property type="entry name" value="2,3-Dihydroxybiphenyl 1,2-Dioxygenase, domain 1"/>
    <property type="match status" value="1"/>
</dbReference>
<evidence type="ECO:0000313" key="2">
    <source>
        <dbReference type="Proteomes" id="UP000281028"/>
    </source>
</evidence>
<dbReference type="PANTHER" id="PTHR36113:SF3">
    <property type="entry name" value="SLL5075 PROTEIN"/>
    <property type="match status" value="1"/>
</dbReference>
<dbReference type="InterPro" id="IPR051332">
    <property type="entry name" value="Fosfomycin_Res_Enzymes"/>
</dbReference>
<comment type="caution">
    <text evidence="1">The sequence shown here is derived from an EMBL/GenBank/DDBJ whole genome shotgun (WGS) entry which is preliminary data.</text>
</comment>
<reference evidence="1" key="1">
    <citation type="submission" date="2020-05" db="EMBL/GenBank/DDBJ databases">
        <title>Chitinophaga laudate sp. nov., isolated from a tropical peat swamp.</title>
        <authorList>
            <person name="Goh C.B.S."/>
            <person name="Lee M.S."/>
            <person name="Parimannan S."/>
            <person name="Pasbakhsh P."/>
            <person name="Yule C.M."/>
            <person name="Rajandas H."/>
            <person name="Loke S."/>
            <person name="Croft L."/>
            <person name="Tan J.B.L."/>
        </authorList>
    </citation>
    <scope>NUCLEOTIDE SEQUENCE</scope>
    <source>
        <strain evidence="1">Mgbs1</strain>
    </source>
</reference>
<name>A0A3S1CRK6_9BACT</name>
<dbReference type="EMBL" id="RIAR02000001">
    <property type="protein sequence ID" value="NSL85800.1"/>
    <property type="molecule type" value="Genomic_DNA"/>
</dbReference>
<evidence type="ECO:0000313" key="1">
    <source>
        <dbReference type="EMBL" id="NSL85800.1"/>
    </source>
</evidence>
<dbReference type="PANTHER" id="PTHR36113">
    <property type="entry name" value="LYASE, PUTATIVE-RELATED-RELATED"/>
    <property type="match status" value="1"/>
</dbReference>
<keyword evidence="2" id="KW-1185">Reference proteome</keyword>
<dbReference type="InterPro" id="IPR037523">
    <property type="entry name" value="VOC_core"/>
</dbReference>
<dbReference type="PROSITE" id="PS51819">
    <property type="entry name" value="VOC"/>
    <property type="match status" value="1"/>
</dbReference>
<dbReference type="AlphaFoldDB" id="A0A3S1CRK6"/>
<dbReference type="OrthoDB" id="1270449at2"/>
<dbReference type="InterPro" id="IPR004360">
    <property type="entry name" value="Glyas_Fos-R_dOase_dom"/>
</dbReference>
<sequence>MQLNHLNLSVRDVAASRTFFETYLGFTSADTKPNDTLAVLNGPGDFILVLMHQRLNENGNSTYPDSFHIGFYLPGDADVLATYQRLKDGGILLPQAPQKIRRTFGFYFHYDDIMIEIATASFS</sequence>
<dbReference type="SUPFAM" id="SSF54593">
    <property type="entry name" value="Glyoxalase/Bleomycin resistance protein/Dihydroxybiphenyl dioxygenase"/>
    <property type="match status" value="1"/>
</dbReference>
<organism evidence="1 2">
    <name type="scientific">Chitinophaga solisilvae</name>
    <dbReference type="NCBI Taxonomy" id="1233460"/>
    <lineage>
        <taxon>Bacteria</taxon>
        <taxon>Pseudomonadati</taxon>
        <taxon>Bacteroidota</taxon>
        <taxon>Chitinophagia</taxon>
        <taxon>Chitinophagales</taxon>
        <taxon>Chitinophagaceae</taxon>
        <taxon>Chitinophaga</taxon>
    </lineage>
</organism>
<dbReference type="Proteomes" id="UP000281028">
    <property type="component" value="Unassembled WGS sequence"/>
</dbReference>